<comment type="catalytic activity">
    <reaction evidence="9 10">
        <text>L-histidinol + 2 NAD(+) + H2O = L-histidine + 2 NADH + 3 H(+)</text>
        <dbReference type="Rhea" id="RHEA:20641"/>
        <dbReference type="ChEBI" id="CHEBI:15377"/>
        <dbReference type="ChEBI" id="CHEBI:15378"/>
        <dbReference type="ChEBI" id="CHEBI:57540"/>
        <dbReference type="ChEBI" id="CHEBI:57595"/>
        <dbReference type="ChEBI" id="CHEBI:57699"/>
        <dbReference type="ChEBI" id="CHEBI:57945"/>
        <dbReference type="EC" id="1.1.1.23"/>
    </reaction>
</comment>
<dbReference type="InterPro" id="IPR012131">
    <property type="entry name" value="Hstdl_DH"/>
</dbReference>
<dbReference type="GO" id="GO:0051287">
    <property type="term" value="F:NAD binding"/>
    <property type="evidence" value="ECO:0007669"/>
    <property type="project" value="InterPro"/>
</dbReference>
<feature type="binding site" evidence="10 14">
    <location>
        <position position="260"/>
    </location>
    <ligand>
        <name>substrate</name>
    </ligand>
</feature>
<evidence type="ECO:0000256" key="16">
    <source>
        <dbReference type="RuleBase" id="RU004175"/>
    </source>
</evidence>
<dbReference type="EMBL" id="JNAJ01000006">
    <property type="protein sequence ID" value="KGF92500.1"/>
    <property type="molecule type" value="Genomic_DNA"/>
</dbReference>
<feature type="binding site" evidence="10 14">
    <location>
        <position position="418"/>
    </location>
    <ligand>
        <name>substrate</name>
    </ligand>
</feature>
<evidence type="ECO:0000256" key="10">
    <source>
        <dbReference type="HAMAP-Rule" id="MF_01024"/>
    </source>
</evidence>
<evidence type="ECO:0000256" key="1">
    <source>
        <dbReference type="ARBA" id="ARBA00003850"/>
    </source>
</evidence>
<dbReference type="EC" id="1.1.1.23" evidence="3 10"/>
<evidence type="ECO:0000313" key="18">
    <source>
        <dbReference type="Proteomes" id="UP000030491"/>
    </source>
</evidence>
<comment type="similarity">
    <text evidence="2 10 11 16">Belongs to the histidinol dehydrogenase family.</text>
</comment>
<keyword evidence="10" id="KW-0368">Histidine biosynthesis</keyword>
<evidence type="ECO:0000256" key="13">
    <source>
        <dbReference type="PIRSR" id="PIRSR000099-2"/>
    </source>
</evidence>
<dbReference type="PIRSF" id="PIRSF000099">
    <property type="entry name" value="Histidinol_dh"/>
    <property type="match status" value="1"/>
</dbReference>
<evidence type="ECO:0000256" key="5">
    <source>
        <dbReference type="ARBA" id="ARBA00022723"/>
    </source>
</evidence>
<proteinExistence type="inferred from homology"/>
<evidence type="ECO:0000256" key="7">
    <source>
        <dbReference type="ARBA" id="ARBA00023002"/>
    </source>
</evidence>
<dbReference type="HAMAP" id="MF_01024">
    <property type="entry name" value="HisD"/>
    <property type="match status" value="1"/>
</dbReference>
<dbReference type="FunFam" id="3.40.50.1980:FF:000001">
    <property type="entry name" value="Histidinol dehydrogenase"/>
    <property type="match status" value="1"/>
</dbReference>
<evidence type="ECO:0000256" key="4">
    <source>
        <dbReference type="ARBA" id="ARBA00022605"/>
    </source>
</evidence>
<evidence type="ECO:0000256" key="2">
    <source>
        <dbReference type="ARBA" id="ARBA00010178"/>
    </source>
</evidence>
<gene>
    <name evidence="10" type="primary">hisD</name>
    <name evidence="17" type="ORF">EU93_0459</name>
</gene>
<dbReference type="PROSITE" id="PS00611">
    <property type="entry name" value="HISOL_DEHYDROGENASE"/>
    <property type="match status" value="1"/>
</dbReference>
<dbReference type="AlphaFoldDB" id="A0A0A1ZSV2"/>
<feature type="binding site" evidence="10 15">
    <location>
        <position position="257"/>
    </location>
    <ligand>
        <name>Zn(2+)</name>
        <dbReference type="ChEBI" id="CHEBI:29105"/>
    </ligand>
</feature>
<dbReference type="InterPro" id="IPR016161">
    <property type="entry name" value="Ald_DH/histidinol_DH"/>
</dbReference>
<reference evidence="18" key="1">
    <citation type="journal article" date="2014" name="Sci. Data">
        <title>Genomes of diverse isolates of the marine cyanobacterium Prochlorococcus.</title>
        <authorList>
            <person name="Biller S."/>
            <person name="Berube P."/>
            <person name="Thompson J."/>
            <person name="Kelly L."/>
            <person name="Roggensack S."/>
            <person name="Awad L."/>
            <person name="Roache-Johnson K."/>
            <person name="Ding H."/>
            <person name="Giovannoni S.J."/>
            <person name="Moore L.R."/>
            <person name="Chisholm S.W."/>
        </authorList>
    </citation>
    <scope>NUCLEOTIDE SEQUENCE [LARGE SCALE GENOMIC DNA]</scope>
</reference>
<dbReference type="GO" id="GO:0000105">
    <property type="term" value="P:L-histidine biosynthetic process"/>
    <property type="evidence" value="ECO:0007669"/>
    <property type="project" value="UniProtKB-UniRule"/>
</dbReference>
<feature type="binding site" evidence="10 14">
    <location>
        <position position="326"/>
    </location>
    <ligand>
        <name>substrate</name>
    </ligand>
</feature>
<comment type="pathway">
    <text evidence="10">Amino-acid biosynthesis; L-histidine biosynthesis; L-histidine from 5-phospho-alpha-D-ribose 1-diphosphate: step 9/9.</text>
</comment>
<feature type="binding site" evidence="10 14">
    <location>
        <position position="359"/>
    </location>
    <ligand>
        <name>substrate</name>
    </ligand>
</feature>
<dbReference type="Gene3D" id="3.40.50.1980">
    <property type="entry name" value="Nitrogenase molybdenum iron protein domain"/>
    <property type="match status" value="2"/>
</dbReference>
<comment type="caution">
    <text evidence="17">The sequence shown here is derived from an EMBL/GenBank/DDBJ whole genome shotgun (WGS) entry which is preliminary data.</text>
</comment>
<dbReference type="FunFam" id="3.40.50.1980:FF:000026">
    <property type="entry name" value="Histidinol dehydrogenase"/>
    <property type="match status" value="1"/>
</dbReference>
<feature type="active site" description="Proton acceptor" evidence="10 12">
    <location>
        <position position="326"/>
    </location>
</feature>
<keyword evidence="5 10" id="KW-0479">Metal-binding</keyword>
<feature type="binding site" evidence="10 15">
    <location>
        <position position="359"/>
    </location>
    <ligand>
        <name>Zn(2+)</name>
        <dbReference type="ChEBI" id="CHEBI:29105"/>
    </ligand>
</feature>
<keyword evidence="4 10" id="KW-0028">Amino-acid biosynthesis</keyword>
<dbReference type="GO" id="GO:0004399">
    <property type="term" value="F:histidinol dehydrogenase activity"/>
    <property type="evidence" value="ECO:0007669"/>
    <property type="project" value="UniProtKB-UniRule"/>
</dbReference>
<name>A0A0A1ZSV2_PROMR</name>
<keyword evidence="8 10" id="KW-0520">NAD</keyword>
<protein>
    <recommendedName>
        <fullName evidence="3 10">Histidinol dehydrogenase</fullName>
        <shortName evidence="10">HDH</shortName>
        <ecNumber evidence="3 10">1.1.1.23</ecNumber>
    </recommendedName>
</protein>
<evidence type="ECO:0000256" key="11">
    <source>
        <dbReference type="PIRNR" id="PIRNR000099"/>
    </source>
</evidence>
<dbReference type="OrthoDB" id="9805269at2"/>
<dbReference type="Proteomes" id="UP000030491">
    <property type="component" value="Unassembled WGS sequence"/>
</dbReference>
<dbReference type="RefSeq" id="WP_032513252.1">
    <property type="nucleotide sequence ID" value="NZ_JNAJ01000006.1"/>
</dbReference>
<evidence type="ECO:0000256" key="14">
    <source>
        <dbReference type="PIRSR" id="PIRSR000099-3"/>
    </source>
</evidence>
<evidence type="ECO:0000256" key="15">
    <source>
        <dbReference type="PIRSR" id="PIRSR000099-4"/>
    </source>
</evidence>
<dbReference type="Gene3D" id="1.20.5.1300">
    <property type="match status" value="1"/>
</dbReference>
<evidence type="ECO:0000256" key="9">
    <source>
        <dbReference type="ARBA" id="ARBA00049489"/>
    </source>
</evidence>
<sequence length="428" mass="46744">MNIIDNKKDAIQELKRISARTNSDNNNKINATVEKILQEVKNYGDIAVKKYTKKFDGFSPEPMQVSSDELKDAWDGIDENLKQSLKVAHKRIKKFHEKEIPSSFTLKGKHGDTVQRRWRPVKNAGIYIPGGRAAYPSTVLMNAIPATVAGVEEIIMVSPGNKEGEINKTVLAAAHLSGVNQVFRIGGAQAIGALAFGTNQINKVDVITGPGNIYVTTAKKLIYGSTGIDSLAGPSEILIIADETAKSTHIASDLLAQAEHDPLASSILLTTSEKQAKEVLGEIYKKLDDHPRKEICMQSIKNWGLIVICENYESCIELSNNFAPEHLEILALNSKKILEGIENAGAIFLGKWTPEAVGDYLAGPNHTLPTSGNSRFSGSLGVETFMKNTSIIEFNEESLKVNSLDIINLAKSEGLHSHANSVQIRFED</sequence>
<feature type="binding site" evidence="10 15">
    <location>
        <position position="418"/>
    </location>
    <ligand>
        <name>Zn(2+)</name>
        <dbReference type="ChEBI" id="CHEBI:29105"/>
    </ligand>
</feature>
<feature type="binding site" evidence="10 13">
    <location>
        <position position="189"/>
    </location>
    <ligand>
        <name>NAD(+)</name>
        <dbReference type="ChEBI" id="CHEBI:57540"/>
    </ligand>
</feature>
<dbReference type="UniPathway" id="UPA00031">
    <property type="reaction ID" value="UER00014"/>
</dbReference>
<dbReference type="CDD" id="cd06572">
    <property type="entry name" value="Histidinol_dh"/>
    <property type="match status" value="1"/>
</dbReference>
<dbReference type="InterPro" id="IPR022695">
    <property type="entry name" value="Histidinol_DH_monofunct"/>
</dbReference>
<comment type="function">
    <text evidence="1 10">Catalyzes the sequential NAD-dependent oxidations of L-histidinol to L-histidinaldehyde and then to L-histidine.</text>
</comment>
<dbReference type="NCBIfam" id="TIGR00069">
    <property type="entry name" value="hisD"/>
    <property type="match status" value="1"/>
</dbReference>
<feature type="active site" description="Proton acceptor" evidence="10 12">
    <location>
        <position position="325"/>
    </location>
</feature>
<dbReference type="GO" id="GO:0005829">
    <property type="term" value="C:cytosol"/>
    <property type="evidence" value="ECO:0007669"/>
    <property type="project" value="TreeGrafter"/>
</dbReference>
<feature type="binding site" evidence="10 14">
    <location>
        <position position="235"/>
    </location>
    <ligand>
        <name>substrate</name>
    </ligand>
</feature>
<dbReference type="PANTHER" id="PTHR21256:SF2">
    <property type="entry name" value="HISTIDINE BIOSYNTHESIS TRIFUNCTIONAL PROTEIN"/>
    <property type="match status" value="1"/>
</dbReference>
<dbReference type="Pfam" id="PF00815">
    <property type="entry name" value="Histidinol_dh"/>
    <property type="match status" value="1"/>
</dbReference>
<dbReference type="GO" id="GO:0008270">
    <property type="term" value="F:zinc ion binding"/>
    <property type="evidence" value="ECO:0007669"/>
    <property type="project" value="UniProtKB-UniRule"/>
</dbReference>
<feature type="binding site" evidence="10 14">
    <location>
        <position position="413"/>
    </location>
    <ligand>
        <name>substrate</name>
    </ligand>
</feature>
<feature type="binding site" evidence="10 13">
    <location>
        <position position="212"/>
    </location>
    <ligand>
        <name>NAD(+)</name>
        <dbReference type="ChEBI" id="CHEBI:57540"/>
    </ligand>
</feature>
<evidence type="ECO:0000256" key="12">
    <source>
        <dbReference type="PIRSR" id="PIRSR000099-1"/>
    </source>
</evidence>
<feature type="binding site" evidence="10 13">
    <location>
        <position position="127"/>
    </location>
    <ligand>
        <name>NAD(+)</name>
        <dbReference type="ChEBI" id="CHEBI:57540"/>
    </ligand>
</feature>
<evidence type="ECO:0000313" key="17">
    <source>
        <dbReference type="EMBL" id="KGF92500.1"/>
    </source>
</evidence>
<feature type="binding site" evidence="10 15">
    <location>
        <position position="260"/>
    </location>
    <ligand>
        <name>Zn(2+)</name>
        <dbReference type="ChEBI" id="CHEBI:29105"/>
    </ligand>
</feature>
<keyword evidence="7 10" id="KW-0560">Oxidoreductase</keyword>
<dbReference type="PANTHER" id="PTHR21256">
    <property type="entry name" value="HISTIDINOL DEHYDROGENASE HDH"/>
    <property type="match status" value="1"/>
</dbReference>
<comment type="cofactor">
    <cofactor evidence="10 15">
        <name>Zn(2+)</name>
        <dbReference type="ChEBI" id="CHEBI:29105"/>
    </cofactor>
    <text evidence="10 15">Binds 1 zinc ion per subunit.</text>
</comment>
<evidence type="ECO:0000256" key="3">
    <source>
        <dbReference type="ARBA" id="ARBA00012965"/>
    </source>
</evidence>
<evidence type="ECO:0000256" key="6">
    <source>
        <dbReference type="ARBA" id="ARBA00022833"/>
    </source>
</evidence>
<keyword evidence="6 10" id="KW-0862">Zinc</keyword>
<feature type="binding site" evidence="10 14">
    <location>
        <position position="257"/>
    </location>
    <ligand>
        <name>substrate</name>
    </ligand>
</feature>
<evidence type="ECO:0000256" key="8">
    <source>
        <dbReference type="ARBA" id="ARBA00023027"/>
    </source>
</evidence>
<dbReference type="InterPro" id="IPR001692">
    <property type="entry name" value="Histidinol_DH_CS"/>
</dbReference>
<accession>A0A0A1ZSV2</accession>
<dbReference type="PRINTS" id="PR00083">
    <property type="entry name" value="HOLDHDRGNASE"/>
</dbReference>
<organism evidence="17 18">
    <name type="scientific">Prochlorococcus marinus str. MIT 9116</name>
    <dbReference type="NCBI Taxonomy" id="167544"/>
    <lineage>
        <taxon>Bacteria</taxon>
        <taxon>Bacillati</taxon>
        <taxon>Cyanobacteriota</taxon>
        <taxon>Cyanophyceae</taxon>
        <taxon>Synechococcales</taxon>
        <taxon>Prochlorococcaceae</taxon>
        <taxon>Prochlorococcus</taxon>
    </lineage>
</organism>
<dbReference type="SUPFAM" id="SSF53720">
    <property type="entry name" value="ALDH-like"/>
    <property type="match status" value="1"/>
</dbReference>